<dbReference type="RefSeq" id="WP_197113416.1">
    <property type="nucleotide sequence ID" value="NZ_JACBXQ010000001.1"/>
</dbReference>
<dbReference type="Proteomes" id="UP000721415">
    <property type="component" value="Unassembled WGS sequence"/>
</dbReference>
<keyword evidence="5 6" id="KW-0472">Membrane</keyword>
<comment type="caution">
    <text evidence="7">The sequence shown here is derived from an EMBL/GenBank/DDBJ whole genome shotgun (WGS) entry which is preliminary data.</text>
</comment>
<keyword evidence="2" id="KW-1003">Cell membrane</keyword>
<dbReference type="CDD" id="cd06574">
    <property type="entry name" value="TM_PBP1_branched-chain-AA_like"/>
    <property type="match status" value="1"/>
</dbReference>
<organism evidence="7 8">
    <name type="scientific">Facklamia lactis</name>
    <dbReference type="NCBI Taxonomy" id="2749967"/>
    <lineage>
        <taxon>Bacteria</taxon>
        <taxon>Bacillati</taxon>
        <taxon>Bacillota</taxon>
        <taxon>Bacilli</taxon>
        <taxon>Lactobacillales</taxon>
        <taxon>Aerococcaceae</taxon>
        <taxon>Facklamia</taxon>
    </lineage>
</organism>
<evidence type="ECO:0000256" key="2">
    <source>
        <dbReference type="ARBA" id="ARBA00022475"/>
    </source>
</evidence>
<feature type="transmembrane region" description="Helical" evidence="6">
    <location>
        <begin position="12"/>
        <end position="31"/>
    </location>
</feature>
<evidence type="ECO:0000256" key="3">
    <source>
        <dbReference type="ARBA" id="ARBA00022692"/>
    </source>
</evidence>
<feature type="transmembrane region" description="Helical" evidence="6">
    <location>
        <begin position="211"/>
        <end position="229"/>
    </location>
</feature>
<evidence type="ECO:0000256" key="1">
    <source>
        <dbReference type="ARBA" id="ARBA00004651"/>
    </source>
</evidence>
<keyword evidence="3 6" id="KW-0812">Transmembrane</keyword>
<proteinExistence type="predicted"/>
<dbReference type="PANTHER" id="PTHR32196">
    <property type="entry name" value="ABC TRANSPORTER PERMEASE PROTEIN YPHD-RELATED-RELATED"/>
    <property type="match status" value="1"/>
</dbReference>
<feature type="transmembrane region" description="Helical" evidence="6">
    <location>
        <begin position="182"/>
        <end position="199"/>
    </location>
</feature>
<dbReference type="EMBL" id="JACBXQ010000001">
    <property type="protein sequence ID" value="MBG9985352.1"/>
    <property type="molecule type" value="Genomic_DNA"/>
</dbReference>
<protein>
    <submittedName>
        <fullName evidence="7">ABC transporter permease</fullName>
    </submittedName>
</protein>
<keyword evidence="8" id="KW-1185">Reference proteome</keyword>
<keyword evidence="4 6" id="KW-1133">Transmembrane helix</keyword>
<sequence length="296" mass="31650">MDIYYSAVGQGILWGIMGLGLYISFRILGFADLTSESSFTLGGAVSVFAITSDVHPLLATLLAILAGMTAGWITGILTTYFEISGLLASIITMTGLYSVSLGIMQQPNLSLRGYETVFSTLIMGVSDKFIVQFGIGILFTSLSVLFLSIFFRTDIGQAVIATGDNAVMADSLGINTPRMMRFALMLANGLIGLSGALIAQDNGFADIQLGTGTVVIAFSSIVIGEAIFYRQIKLPYRFISIILGASLYRVLLVFVLKLGFDANYFRLLSALVLAAFLGAPAVFKKIKRFKGGFANG</sequence>
<feature type="transmembrane region" description="Helical" evidence="6">
    <location>
        <begin position="129"/>
        <end position="151"/>
    </location>
</feature>
<feature type="transmembrane region" description="Helical" evidence="6">
    <location>
        <begin position="236"/>
        <end position="258"/>
    </location>
</feature>
<reference evidence="7 8" key="1">
    <citation type="submission" date="2020-07" db="EMBL/GenBank/DDBJ databases">
        <title>Facklamia lactis sp. nov., isolated from raw milk.</title>
        <authorList>
            <person name="Doll E.V."/>
            <person name="Huptas C."/>
            <person name="Staib L."/>
            <person name="Wenning M."/>
            <person name="Scherer S."/>
        </authorList>
    </citation>
    <scope>NUCLEOTIDE SEQUENCE [LARGE SCALE GENOMIC DNA]</scope>
    <source>
        <strain evidence="7 8">DSM 111018</strain>
    </source>
</reference>
<evidence type="ECO:0000313" key="8">
    <source>
        <dbReference type="Proteomes" id="UP000721415"/>
    </source>
</evidence>
<gene>
    <name evidence="7" type="ORF">HZY91_00420</name>
</gene>
<accession>A0ABS0LN14</accession>
<evidence type="ECO:0000256" key="6">
    <source>
        <dbReference type="SAM" id="Phobius"/>
    </source>
</evidence>
<dbReference type="Pfam" id="PF02653">
    <property type="entry name" value="BPD_transp_2"/>
    <property type="match status" value="1"/>
</dbReference>
<name>A0ABS0LN14_9LACT</name>
<dbReference type="InterPro" id="IPR001851">
    <property type="entry name" value="ABC_transp_permease"/>
</dbReference>
<feature type="transmembrane region" description="Helical" evidence="6">
    <location>
        <begin position="57"/>
        <end position="78"/>
    </location>
</feature>
<feature type="transmembrane region" description="Helical" evidence="6">
    <location>
        <begin position="264"/>
        <end position="283"/>
    </location>
</feature>
<evidence type="ECO:0000313" key="7">
    <source>
        <dbReference type="EMBL" id="MBG9985352.1"/>
    </source>
</evidence>
<feature type="transmembrane region" description="Helical" evidence="6">
    <location>
        <begin position="85"/>
        <end position="104"/>
    </location>
</feature>
<comment type="subcellular location">
    <subcellularLocation>
        <location evidence="1">Cell membrane</location>
        <topology evidence="1">Multi-pass membrane protein</topology>
    </subcellularLocation>
</comment>
<evidence type="ECO:0000256" key="4">
    <source>
        <dbReference type="ARBA" id="ARBA00022989"/>
    </source>
</evidence>
<dbReference type="PANTHER" id="PTHR32196:SF69">
    <property type="entry name" value="BRANCHED-CHAIN AMINO ACID TRANSPORT SYSTEM, PERMEASE PROTEIN"/>
    <property type="match status" value="1"/>
</dbReference>
<evidence type="ECO:0000256" key="5">
    <source>
        <dbReference type="ARBA" id="ARBA00023136"/>
    </source>
</evidence>